<protein>
    <submittedName>
        <fullName evidence="1">Uncharacterized protein</fullName>
    </submittedName>
</protein>
<dbReference type="Proteomes" id="UP000886842">
    <property type="component" value="Unassembled WGS sequence"/>
</dbReference>
<accession>A0A9D1GYB1</accession>
<dbReference type="AlphaFoldDB" id="A0A9D1GYB1"/>
<dbReference type="EMBL" id="DVLP01000316">
    <property type="protein sequence ID" value="HIT76043.1"/>
    <property type="molecule type" value="Genomic_DNA"/>
</dbReference>
<comment type="caution">
    <text evidence="1">The sequence shown here is derived from an EMBL/GenBank/DDBJ whole genome shotgun (WGS) entry which is preliminary data.</text>
</comment>
<evidence type="ECO:0000313" key="2">
    <source>
        <dbReference type="Proteomes" id="UP000886842"/>
    </source>
</evidence>
<proteinExistence type="predicted"/>
<name>A0A9D1GYB1_9ACTN</name>
<organism evidence="1 2">
    <name type="scientific">Candidatus Avipropionibacterium avicola</name>
    <dbReference type="NCBI Taxonomy" id="2840701"/>
    <lineage>
        <taxon>Bacteria</taxon>
        <taxon>Bacillati</taxon>
        <taxon>Actinomycetota</taxon>
        <taxon>Actinomycetes</taxon>
        <taxon>Propionibacteriales</taxon>
        <taxon>Propionibacteriaceae</taxon>
        <taxon>Propionibacteriaceae incertae sedis</taxon>
        <taxon>Candidatus Avipropionibacterium</taxon>
    </lineage>
</organism>
<reference evidence="1" key="1">
    <citation type="submission" date="2020-10" db="EMBL/GenBank/DDBJ databases">
        <authorList>
            <person name="Gilroy R."/>
        </authorList>
    </citation>
    <scope>NUCLEOTIDE SEQUENCE</scope>
    <source>
        <strain evidence="1">ChiGjej1B1-24693</strain>
    </source>
</reference>
<reference evidence="1" key="2">
    <citation type="journal article" date="2021" name="PeerJ">
        <title>Extensive microbial diversity within the chicken gut microbiome revealed by metagenomics and culture.</title>
        <authorList>
            <person name="Gilroy R."/>
            <person name="Ravi A."/>
            <person name="Getino M."/>
            <person name="Pursley I."/>
            <person name="Horton D.L."/>
            <person name="Alikhan N.F."/>
            <person name="Baker D."/>
            <person name="Gharbi K."/>
            <person name="Hall N."/>
            <person name="Watson M."/>
            <person name="Adriaenssens E.M."/>
            <person name="Foster-Nyarko E."/>
            <person name="Jarju S."/>
            <person name="Secka A."/>
            <person name="Antonio M."/>
            <person name="Oren A."/>
            <person name="Chaudhuri R.R."/>
            <person name="La Ragione R."/>
            <person name="Hildebrand F."/>
            <person name="Pallen M.J."/>
        </authorList>
    </citation>
    <scope>NUCLEOTIDE SEQUENCE</scope>
    <source>
        <strain evidence="1">ChiGjej1B1-24693</strain>
    </source>
</reference>
<gene>
    <name evidence="1" type="ORF">IAA98_10690</name>
</gene>
<sequence>MCWTNLWSINSSAYSDVFRQFTMATLGTAPEPTELRINSSRLRPTAVTFTLTVNMCDCDAVIGSREPQQPREIEVESWLNWIHGLPAAVPHVSRLAVLHTWSPDDRTTPTHAKGIQITQADERILRAIGEDSLLTMDAPR</sequence>
<evidence type="ECO:0000313" key="1">
    <source>
        <dbReference type="EMBL" id="HIT76043.1"/>
    </source>
</evidence>